<sequence length="378" mass="40552">MDLVRLTTTQLEHHSVTTFLAEQSVGSTRILKWKAESVHTQSTAGSAVFFTLSNTSSHDLSASSFTSCSSSNANCVGGGVSFSLSELASLVIQFCSFVSCSAGDGGRGGGIGLSFSSDSSNDYLLDTLTFSHNTEVFGRDLILVAESLEKTVTIDHFLFNLHPPGFDRSNALFGSDSVPIIAVQSVSLSLIECVVKPIDSQQADCSTLSFHTSLTSMTESVRLSVSRLVAQNLLLSQPIISIRSTADLPPLMDSLSTGHSSMLTLNLPYSLSPSLFFESSIFESVLLQIDATHDDPIETGSVLLHCSSLLFSPRCHIPRSCCSILSLAKYLPVVLTSLGSKHRLSPVGQDSVFQPCQPFLPVRRHTEPVLACKRTGTH</sequence>
<evidence type="ECO:0000313" key="1">
    <source>
        <dbReference type="EMBL" id="KAK2942066.1"/>
    </source>
</evidence>
<organism evidence="1 2">
    <name type="scientific">Blattamonas nauphoetae</name>
    <dbReference type="NCBI Taxonomy" id="2049346"/>
    <lineage>
        <taxon>Eukaryota</taxon>
        <taxon>Metamonada</taxon>
        <taxon>Preaxostyla</taxon>
        <taxon>Oxymonadida</taxon>
        <taxon>Blattamonas</taxon>
    </lineage>
</organism>
<proteinExistence type="predicted"/>
<evidence type="ECO:0000313" key="2">
    <source>
        <dbReference type="Proteomes" id="UP001281761"/>
    </source>
</evidence>
<reference evidence="1 2" key="1">
    <citation type="journal article" date="2022" name="bioRxiv">
        <title>Genomics of Preaxostyla Flagellates Illuminates Evolutionary Transitions and the Path Towards Mitochondrial Loss.</title>
        <authorList>
            <person name="Novak L.V.F."/>
            <person name="Treitli S.C."/>
            <person name="Pyrih J."/>
            <person name="Halakuc P."/>
            <person name="Pipaliya S.V."/>
            <person name="Vacek V."/>
            <person name="Brzon O."/>
            <person name="Soukal P."/>
            <person name="Eme L."/>
            <person name="Dacks J.B."/>
            <person name="Karnkowska A."/>
            <person name="Elias M."/>
            <person name="Hampl V."/>
        </authorList>
    </citation>
    <scope>NUCLEOTIDE SEQUENCE [LARGE SCALE GENOMIC DNA]</scope>
    <source>
        <strain evidence="1">NAU3</strain>
        <tissue evidence="1">Gut</tissue>
    </source>
</reference>
<protein>
    <submittedName>
        <fullName evidence="1">Uncharacterized protein</fullName>
    </submittedName>
</protein>
<comment type="caution">
    <text evidence="1">The sequence shown here is derived from an EMBL/GenBank/DDBJ whole genome shotgun (WGS) entry which is preliminary data.</text>
</comment>
<keyword evidence="2" id="KW-1185">Reference proteome</keyword>
<name>A0ABQ9WRE0_9EUKA</name>
<dbReference type="EMBL" id="JARBJD010000438">
    <property type="protein sequence ID" value="KAK2942066.1"/>
    <property type="molecule type" value="Genomic_DNA"/>
</dbReference>
<dbReference type="Proteomes" id="UP001281761">
    <property type="component" value="Unassembled WGS sequence"/>
</dbReference>
<gene>
    <name evidence="1" type="ORF">BLNAU_23031</name>
</gene>
<accession>A0ABQ9WRE0</accession>